<name>A0A6L6QDG8_9BURK</name>
<comment type="caution">
    <text evidence="4">The sequence shown here is derived from an EMBL/GenBank/DDBJ whole genome shotgun (WGS) entry which is preliminary data.</text>
</comment>
<keyword evidence="1" id="KW-0677">Repeat</keyword>
<evidence type="ECO:0008006" key="6">
    <source>
        <dbReference type="Google" id="ProtNLM"/>
    </source>
</evidence>
<dbReference type="SUPFAM" id="SSF101898">
    <property type="entry name" value="NHL repeat"/>
    <property type="match status" value="2"/>
</dbReference>
<evidence type="ECO:0000256" key="3">
    <source>
        <dbReference type="SAM" id="MobiDB-lite"/>
    </source>
</evidence>
<evidence type="ECO:0000256" key="1">
    <source>
        <dbReference type="ARBA" id="ARBA00022737"/>
    </source>
</evidence>
<dbReference type="AlphaFoldDB" id="A0A6L6QDG8"/>
<dbReference type="Pfam" id="PF01436">
    <property type="entry name" value="NHL"/>
    <property type="match status" value="1"/>
</dbReference>
<dbReference type="PANTHER" id="PTHR13833">
    <property type="match status" value="1"/>
</dbReference>
<protein>
    <recommendedName>
        <fullName evidence="6">Gluconolaconase</fullName>
    </recommendedName>
</protein>
<dbReference type="OrthoDB" id="9774579at2"/>
<dbReference type="Gene3D" id="2.120.10.30">
    <property type="entry name" value="TolB, C-terminal domain"/>
    <property type="match status" value="3"/>
</dbReference>
<evidence type="ECO:0000313" key="4">
    <source>
        <dbReference type="EMBL" id="MTW10442.1"/>
    </source>
</evidence>
<dbReference type="InterPro" id="IPR011042">
    <property type="entry name" value="6-blade_b-propeller_TolB-like"/>
</dbReference>
<dbReference type="PROSITE" id="PS51125">
    <property type="entry name" value="NHL"/>
    <property type="match status" value="1"/>
</dbReference>
<dbReference type="Proteomes" id="UP000472320">
    <property type="component" value="Unassembled WGS sequence"/>
</dbReference>
<accession>A0A6L6QDG8</accession>
<reference evidence="4 5" key="1">
    <citation type="submission" date="2019-11" db="EMBL/GenBank/DDBJ databases">
        <title>Type strains purchased from KCTC, JCM and DSMZ.</title>
        <authorList>
            <person name="Lu H."/>
        </authorList>
    </citation>
    <scope>NUCLEOTIDE SEQUENCE [LARGE SCALE GENOMIC DNA]</scope>
    <source>
        <strain evidence="4 5">JCM 31587</strain>
    </source>
</reference>
<gene>
    <name evidence="4" type="ORF">GM658_07480</name>
</gene>
<sequence>MAPCGWLCTCTALPFHLPEPRRQAKRKRLFATLAAMKSLIAAAAALLLSQAACATSWEVVAGAPAALHTKHLDAPRGIAVGPDDTIYFTDGASVRALRSDGALVALPGHFIAPAGLAIGADGTVFVADAGNHVVKAITPAGEVRTVAGQAGTAGRNDGKGIAAHFDQPAGMALDGAGGLLVADTGNHALRKISANGVVSTLAPHLPLRPQGLALDARGGVVVYDASSALRIGEDGKPQALPQSVAAQVQQKSLAPWRPQIPAAGEAQSPAALPRSPASAQERRASAIADAEAECQRGKCLRRFQAPSMPDAGNASAMPAGQMAADSQGRLLVTVPATGTIYRIERDGIVTPLLGAGDVTGELSGAARDREGSLFVLLAVGQTAASWDAGGKPQPFTLQYAASLNRDGPAKQARFGDITQLAVGRDGGIYVLDGDQLRRIDREGVVRTLQEEGGFHKLREARTAAQVDLHGAMVAGSSTGVYVTANGALAGVSAEGLISVVSGPPGMAPDQAGLVPALRRIWAYASQDAEPFMLPGLGQHRIASDATGQAWYCADNVLWRIRPRGVARKTSLQGDTDGCGDVVVAPSDDVFMLHGQYLTRVGADGYQWLVAGSRERKGSADGAGLMARFWHVTHAVPDAGNNIYLLDDGVLRKLSAQGEVTTLAKDLFKEVGKLRALALDRKGVLYVATQHAILRLKPD</sequence>
<feature type="compositionally biased region" description="Low complexity" evidence="3">
    <location>
        <begin position="266"/>
        <end position="279"/>
    </location>
</feature>
<organism evidence="4 5">
    <name type="scientific">Massilia eburnea</name>
    <dbReference type="NCBI Taxonomy" id="1776165"/>
    <lineage>
        <taxon>Bacteria</taxon>
        <taxon>Pseudomonadati</taxon>
        <taxon>Pseudomonadota</taxon>
        <taxon>Betaproteobacteria</taxon>
        <taxon>Burkholderiales</taxon>
        <taxon>Oxalobacteraceae</taxon>
        <taxon>Telluria group</taxon>
        <taxon>Massilia</taxon>
    </lineage>
</organism>
<dbReference type="InterPro" id="IPR001258">
    <property type="entry name" value="NHL_repeat"/>
</dbReference>
<feature type="region of interest" description="Disordered" evidence="3">
    <location>
        <begin position="263"/>
        <end position="288"/>
    </location>
</feature>
<evidence type="ECO:0000256" key="2">
    <source>
        <dbReference type="PROSITE-ProRule" id="PRU00504"/>
    </source>
</evidence>
<keyword evidence="5" id="KW-1185">Reference proteome</keyword>
<feature type="repeat" description="NHL" evidence="2">
    <location>
        <begin position="107"/>
        <end position="140"/>
    </location>
</feature>
<dbReference type="PANTHER" id="PTHR13833:SF71">
    <property type="entry name" value="NHL DOMAIN-CONTAINING PROTEIN"/>
    <property type="match status" value="1"/>
</dbReference>
<evidence type="ECO:0000313" key="5">
    <source>
        <dbReference type="Proteomes" id="UP000472320"/>
    </source>
</evidence>
<proteinExistence type="predicted"/>
<dbReference type="EMBL" id="WNKX01000004">
    <property type="protein sequence ID" value="MTW10442.1"/>
    <property type="molecule type" value="Genomic_DNA"/>
</dbReference>